<dbReference type="EMBL" id="BMQK01000029">
    <property type="protein sequence ID" value="GGQ88538.1"/>
    <property type="molecule type" value="Genomic_DNA"/>
</dbReference>
<evidence type="ECO:0000313" key="1">
    <source>
        <dbReference type="EMBL" id="GGQ88538.1"/>
    </source>
</evidence>
<name>A0A918F060_9ACTN</name>
<comment type="caution">
    <text evidence="1">The sequence shown here is derived from an EMBL/GenBank/DDBJ whole genome shotgun (WGS) entry which is preliminary data.</text>
</comment>
<organism evidence="1 2">
    <name type="scientific">Streptomyces ruber</name>
    <dbReference type="NCBI Taxonomy" id="83378"/>
    <lineage>
        <taxon>Bacteria</taxon>
        <taxon>Bacillati</taxon>
        <taxon>Actinomycetota</taxon>
        <taxon>Actinomycetes</taxon>
        <taxon>Kitasatosporales</taxon>
        <taxon>Streptomycetaceae</taxon>
        <taxon>Streptomyces</taxon>
    </lineage>
</organism>
<keyword evidence="2" id="KW-1185">Reference proteome</keyword>
<proteinExistence type="predicted"/>
<dbReference type="Proteomes" id="UP000620156">
    <property type="component" value="Unassembled WGS sequence"/>
</dbReference>
<evidence type="ECO:0000313" key="2">
    <source>
        <dbReference type="Proteomes" id="UP000620156"/>
    </source>
</evidence>
<reference evidence="1" key="1">
    <citation type="journal article" date="2014" name="Int. J. Syst. Evol. Microbiol.">
        <title>Complete genome sequence of Corynebacterium casei LMG S-19264T (=DSM 44701T), isolated from a smear-ripened cheese.</title>
        <authorList>
            <consortium name="US DOE Joint Genome Institute (JGI-PGF)"/>
            <person name="Walter F."/>
            <person name="Albersmeier A."/>
            <person name="Kalinowski J."/>
            <person name="Ruckert C."/>
        </authorList>
    </citation>
    <scope>NUCLEOTIDE SEQUENCE</scope>
    <source>
        <strain evidence="1">JCM 3131</strain>
    </source>
</reference>
<accession>A0A918F060</accession>
<sequence length="74" mass="7607">MLGVAVGDRQAGLLVVRAGADLLVAAGADPGHHADHHLLVPARGHGGGQPCDLREVVDDDAADAEAQRRLEVAR</sequence>
<protein>
    <submittedName>
        <fullName evidence="1">Uncharacterized protein</fullName>
    </submittedName>
</protein>
<gene>
    <name evidence="1" type="ORF">GCM10010145_67450</name>
</gene>
<dbReference type="AlphaFoldDB" id="A0A918F060"/>
<reference evidence="1" key="2">
    <citation type="submission" date="2020-09" db="EMBL/GenBank/DDBJ databases">
        <authorList>
            <person name="Sun Q."/>
            <person name="Ohkuma M."/>
        </authorList>
    </citation>
    <scope>NUCLEOTIDE SEQUENCE</scope>
    <source>
        <strain evidence="1">JCM 3131</strain>
    </source>
</reference>